<organism evidence="1 2">
    <name type="scientific">Shewanella violacea (strain JCM 10179 / CIP 106290 / LMG 19151 / DSS12)</name>
    <dbReference type="NCBI Taxonomy" id="637905"/>
    <lineage>
        <taxon>Bacteria</taxon>
        <taxon>Pseudomonadati</taxon>
        <taxon>Pseudomonadota</taxon>
        <taxon>Gammaproteobacteria</taxon>
        <taxon>Alteromonadales</taxon>
        <taxon>Shewanellaceae</taxon>
        <taxon>Shewanella</taxon>
    </lineage>
</organism>
<protein>
    <submittedName>
        <fullName evidence="1">Uncharacterized protein</fullName>
    </submittedName>
</protein>
<evidence type="ECO:0000313" key="1">
    <source>
        <dbReference type="EMBL" id="BAJ03757.1"/>
    </source>
</evidence>
<dbReference type="STRING" id="637905.SVI_3786"/>
<dbReference type="EMBL" id="AP011177">
    <property type="protein sequence ID" value="BAJ03757.1"/>
    <property type="molecule type" value="Genomic_DNA"/>
</dbReference>
<dbReference type="HOGENOM" id="CLU_1958081_0_0_6"/>
<keyword evidence="2" id="KW-1185">Reference proteome</keyword>
<dbReference type="Proteomes" id="UP000002350">
    <property type="component" value="Chromosome"/>
</dbReference>
<evidence type="ECO:0000313" key="2">
    <source>
        <dbReference type="Proteomes" id="UP000002350"/>
    </source>
</evidence>
<proteinExistence type="predicted"/>
<dbReference type="KEGG" id="svo:SVI_3786"/>
<gene>
    <name evidence="1" type="ordered locus">SVI_3786</name>
</gene>
<reference evidence="2" key="1">
    <citation type="journal article" date="2010" name="Mol. Biosyst.">
        <title>Complete genome sequence and comparative analysis of Shewanella violacea, a psychrophilic and piezophilic bacterium from deep sea floor sediments.</title>
        <authorList>
            <person name="Aono E."/>
            <person name="Baba T."/>
            <person name="Ara T."/>
            <person name="Nishi T."/>
            <person name="Nakamichi T."/>
            <person name="Inamoto E."/>
            <person name="Toyonaga H."/>
            <person name="Hasegawa M."/>
            <person name="Takai Y."/>
            <person name="Okumura Y."/>
            <person name="Baba M."/>
            <person name="Tomita M."/>
            <person name="Kato C."/>
            <person name="Oshima T."/>
            <person name="Nakasone K."/>
            <person name="Mori H."/>
        </authorList>
    </citation>
    <scope>NUCLEOTIDE SEQUENCE [LARGE SCALE GENOMIC DNA]</scope>
    <source>
        <strain evidence="2">JCM 10179 / CIP 106290 / LMG 19151 / DSS12</strain>
    </source>
</reference>
<dbReference type="AlphaFoldDB" id="D4ZCL2"/>
<sequence length="128" mass="14733">MMKIILGVLIFILSAELFAENAQWYSVKTNYAKNFGEYQVLVINDTEAEIRRYIQQGNPFECVIGRQKQNELPWVQHFSATAEIVLPPKSMIHLYDENAAILLDNCLANIFILAQRLEAFLRGMLKVI</sequence>
<accession>D4ZCL2</accession>
<name>D4ZCL2_SHEVD</name>